<dbReference type="EMBL" id="VDGG01000014">
    <property type="protein sequence ID" value="TQR15539.1"/>
    <property type="molecule type" value="Genomic_DNA"/>
</dbReference>
<comment type="caution">
    <text evidence="3">The sequence shown here is derived from an EMBL/GenBank/DDBJ whole genome shotgun (WGS) entry which is preliminary data.</text>
</comment>
<accession>A0A544TDQ4</accession>
<dbReference type="PANTHER" id="PTHR11941:SF54">
    <property type="entry name" value="ENOYL-COA HYDRATASE, MITOCHONDRIAL"/>
    <property type="match status" value="1"/>
</dbReference>
<name>A0A544TDQ4_9BACI</name>
<keyword evidence="3" id="KW-0413">Isomerase</keyword>
<protein>
    <submittedName>
        <fullName evidence="3">Enoyl-CoA hydratase/isomerase family protein</fullName>
    </submittedName>
</protein>
<evidence type="ECO:0000313" key="4">
    <source>
        <dbReference type="Proteomes" id="UP000318937"/>
    </source>
</evidence>
<sequence length="267" mass="29701">MERGLKGLSKIQVDIQGDGIAILTLNYPEKRNVLSSFIMKELNDQIKRLYTMKEKVKVLIIRSEYPAFFSSGGDIKEWHSYSKSEAYDEGTSGSKIFSQIENSPFITIASISGTCLGGGSELALSCDLRICTEDAVFGQPEVILGNGPSWGGYYRLARTIGVSKAKEWILLGENYSAKQAEQCGYVHKVTRDTKELQKTTHRIARQLASNFQAAKVSKLILNQIEEEMVPTNVMVDALSASIFAETELSITRKKAFLDKRLNEVIVT</sequence>
<dbReference type="Pfam" id="PF00378">
    <property type="entry name" value="ECH_1"/>
    <property type="match status" value="1"/>
</dbReference>
<keyword evidence="4" id="KW-1185">Reference proteome</keyword>
<dbReference type="OrthoDB" id="9775794at2"/>
<gene>
    <name evidence="3" type="ORF">FG383_08000</name>
</gene>
<evidence type="ECO:0000256" key="1">
    <source>
        <dbReference type="ARBA" id="ARBA00005254"/>
    </source>
</evidence>
<dbReference type="GO" id="GO:0006635">
    <property type="term" value="P:fatty acid beta-oxidation"/>
    <property type="evidence" value="ECO:0007669"/>
    <property type="project" value="TreeGrafter"/>
</dbReference>
<proteinExistence type="inferred from homology"/>
<evidence type="ECO:0000313" key="3">
    <source>
        <dbReference type="EMBL" id="TQR15539.1"/>
    </source>
</evidence>
<evidence type="ECO:0000256" key="2">
    <source>
        <dbReference type="RuleBase" id="RU003707"/>
    </source>
</evidence>
<dbReference type="Gene3D" id="3.90.226.10">
    <property type="entry name" value="2-enoyl-CoA Hydratase, Chain A, domain 1"/>
    <property type="match status" value="1"/>
</dbReference>
<reference evidence="3 4" key="1">
    <citation type="submission" date="2019-05" db="EMBL/GenBank/DDBJ databases">
        <title>Psychrobacillus vulpis sp. nov., a new species isolated from feces of a red fox that inhabits in The Tablas de Daimiel Natural Park, Albacete, Spain.</title>
        <authorList>
            <person name="Rodriguez M."/>
            <person name="Reina J.C."/>
            <person name="Bejar V."/>
            <person name="Llamas I."/>
        </authorList>
    </citation>
    <scope>NUCLEOTIDE SEQUENCE [LARGE SCALE GENOMIC DNA]</scope>
    <source>
        <strain evidence="3 4">NHI-2</strain>
    </source>
</reference>
<dbReference type="Proteomes" id="UP000318937">
    <property type="component" value="Unassembled WGS sequence"/>
</dbReference>
<dbReference type="AlphaFoldDB" id="A0A544TDQ4"/>
<dbReference type="GO" id="GO:0016853">
    <property type="term" value="F:isomerase activity"/>
    <property type="evidence" value="ECO:0007669"/>
    <property type="project" value="UniProtKB-KW"/>
</dbReference>
<dbReference type="PROSITE" id="PS00166">
    <property type="entry name" value="ENOYL_COA_HYDRATASE"/>
    <property type="match status" value="1"/>
</dbReference>
<comment type="similarity">
    <text evidence="1 2">Belongs to the enoyl-CoA hydratase/isomerase family.</text>
</comment>
<dbReference type="InterPro" id="IPR029045">
    <property type="entry name" value="ClpP/crotonase-like_dom_sf"/>
</dbReference>
<dbReference type="InterPro" id="IPR018376">
    <property type="entry name" value="Enoyl-CoA_hyd/isom_CS"/>
</dbReference>
<organism evidence="3 4">
    <name type="scientific">Psychrobacillus soli</name>
    <dbReference type="NCBI Taxonomy" id="1543965"/>
    <lineage>
        <taxon>Bacteria</taxon>
        <taxon>Bacillati</taxon>
        <taxon>Bacillota</taxon>
        <taxon>Bacilli</taxon>
        <taxon>Bacillales</taxon>
        <taxon>Bacillaceae</taxon>
        <taxon>Psychrobacillus</taxon>
    </lineage>
</organism>
<dbReference type="PANTHER" id="PTHR11941">
    <property type="entry name" value="ENOYL-COA HYDRATASE-RELATED"/>
    <property type="match status" value="1"/>
</dbReference>
<dbReference type="InterPro" id="IPR001753">
    <property type="entry name" value="Enoyl-CoA_hydra/iso"/>
</dbReference>
<dbReference type="CDD" id="cd06558">
    <property type="entry name" value="crotonase-like"/>
    <property type="match status" value="1"/>
</dbReference>
<dbReference type="SUPFAM" id="SSF52096">
    <property type="entry name" value="ClpP/crotonase"/>
    <property type="match status" value="1"/>
</dbReference>